<evidence type="ECO:0000259" key="9">
    <source>
        <dbReference type="Pfam" id="PF16177"/>
    </source>
</evidence>
<evidence type="ECO:0000259" key="8">
    <source>
        <dbReference type="Pfam" id="PF13193"/>
    </source>
</evidence>
<organism evidence="10 11">
    <name type="scientific">Roseicella aquatilis</name>
    <dbReference type="NCBI Taxonomy" id="2527868"/>
    <lineage>
        <taxon>Bacteria</taxon>
        <taxon>Pseudomonadati</taxon>
        <taxon>Pseudomonadota</taxon>
        <taxon>Alphaproteobacteria</taxon>
        <taxon>Acetobacterales</taxon>
        <taxon>Roseomonadaceae</taxon>
        <taxon>Roseicella</taxon>
    </lineage>
</organism>
<dbReference type="SUPFAM" id="SSF56801">
    <property type="entry name" value="Acetyl-CoA synthetase-like"/>
    <property type="match status" value="1"/>
</dbReference>
<dbReference type="InterPro" id="IPR032387">
    <property type="entry name" value="ACAS_N"/>
</dbReference>
<keyword evidence="11" id="KW-1185">Reference proteome</keyword>
<sequence length="653" mass="70192">MHDTDIAWRPSEAVLREANWTRLITHCGLPDYAALVTRASADPEWFWRALAEWLQFRFRRPPQRMLDLTDGIMHPRWCVGGTTNLCDSAVTPTLEREPNRLAVIWEGESGTERQCSYAELDREAAALAAGLQGLGLGPGDVVGVYLPMLPETAAAFMACARLGCVTLPLFSGFGADAVAQRLGLSGARAVITADGTRRRGAAVAMKPVVDAALAGNTEVRHVVVLRDSGQEVPMTAPRDIWWHELTAATGEAPPPRELLAEQPVLLMYTSGTTGLPKGTVHTHCGLGIKIGQDALLTLDLKPGDRLLWPTDFGWFGGTVTILGSLLAGATLVIAEGAPTYPDPGRMWRLIERHRVTHFGTAPTLARMLRREAEALLDRHDLSSLRAIPSSGEAWDRETWLWVVRRIGGGRVPVLNFSGGTEMCAIVASNILFPQKPCSFNGPVPGTGGDIVDAEGRSLPPDEVGELVMREACIGTTRGLWRDEQRFVESYWSQIPGMWVQGDLASRDAEGFWFLHGRSDDTLKVAGKRIGPTEIEEAVLATGTVTEVAAVGVPDPVTGAAVACVVVLAPGQPGDAAQAQALAEAVAARLGRAFRPKNVVFVTDLPKTRSMKVMRRVVRATLAGQPPGDLSSLVNPDAVRELAQQAGGNKGEQA</sequence>
<dbReference type="Pfam" id="PF16177">
    <property type="entry name" value="ACAS_N"/>
    <property type="match status" value="1"/>
</dbReference>
<evidence type="ECO:0000313" key="10">
    <source>
        <dbReference type="EMBL" id="TCZ51444.1"/>
    </source>
</evidence>
<gene>
    <name evidence="10" type="ORF">EXY23_26895</name>
</gene>
<dbReference type="PANTHER" id="PTHR24095:SF14">
    <property type="entry name" value="ACETYL-COENZYME A SYNTHETASE 1"/>
    <property type="match status" value="1"/>
</dbReference>
<feature type="domain" description="AMP-dependent synthetase/ligase" evidence="7">
    <location>
        <begin position="94"/>
        <end position="479"/>
    </location>
</feature>
<evidence type="ECO:0000313" key="11">
    <source>
        <dbReference type="Proteomes" id="UP000295023"/>
    </source>
</evidence>
<proteinExistence type="inferred from homology"/>
<dbReference type="InterPro" id="IPR045851">
    <property type="entry name" value="AMP-bd_C_sf"/>
</dbReference>
<dbReference type="Gene3D" id="3.40.50.12780">
    <property type="entry name" value="N-terminal domain of ligase-like"/>
    <property type="match status" value="1"/>
</dbReference>
<name>A0A4R4D4G9_9PROT</name>
<feature type="domain" description="AMP-binding enzyme C-terminal" evidence="8">
    <location>
        <begin position="533"/>
        <end position="611"/>
    </location>
</feature>
<dbReference type="Pfam" id="PF13193">
    <property type="entry name" value="AMP-binding_C"/>
    <property type="match status" value="1"/>
</dbReference>
<dbReference type="AlphaFoldDB" id="A0A4R4D4G9"/>
<keyword evidence="3" id="KW-0436">Ligase</keyword>
<dbReference type="RefSeq" id="WP_132297590.1">
    <property type="nucleotide sequence ID" value="NZ_SKBM01000056.1"/>
</dbReference>
<dbReference type="GO" id="GO:0006085">
    <property type="term" value="P:acetyl-CoA biosynthetic process"/>
    <property type="evidence" value="ECO:0007669"/>
    <property type="project" value="TreeGrafter"/>
</dbReference>
<evidence type="ECO:0000256" key="5">
    <source>
        <dbReference type="ARBA" id="ARBA00022840"/>
    </source>
</evidence>
<dbReference type="InterPro" id="IPR025110">
    <property type="entry name" value="AMP-bd_C"/>
</dbReference>
<comment type="similarity">
    <text evidence="1">Belongs to the ATP-dependent AMP-binding enzyme family.</text>
</comment>
<accession>A0A4R4D4G9</accession>
<evidence type="ECO:0000256" key="6">
    <source>
        <dbReference type="ARBA" id="ARBA00022990"/>
    </source>
</evidence>
<protein>
    <recommendedName>
        <fullName evidence="2">acetate--CoA ligase</fullName>
        <ecNumber evidence="2">6.2.1.1</ecNumber>
    </recommendedName>
</protein>
<dbReference type="InterPro" id="IPR042099">
    <property type="entry name" value="ANL_N_sf"/>
</dbReference>
<dbReference type="GO" id="GO:0005524">
    <property type="term" value="F:ATP binding"/>
    <property type="evidence" value="ECO:0007669"/>
    <property type="project" value="UniProtKB-KW"/>
</dbReference>
<evidence type="ECO:0000256" key="4">
    <source>
        <dbReference type="ARBA" id="ARBA00022741"/>
    </source>
</evidence>
<keyword evidence="5" id="KW-0067">ATP-binding</keyword>
<keyword evidence="4" id="KW-0547">Nucleotide-binding</keyword>
<dbReference type="Gene3D" id="3.30.300.30">
    <property type="match status" value="1"/>
</dbReference>
<evidence type="ECO:0000256" key="2">
    <source>
        <dbReference type="ARBA" id="ARBA00013275"/>
    </source>
</evidence>
<dbReference type="PANTHER" id="PTHR24095">
    <property type="entry name" value="ACETYL-COENZYME A SYNTHETASE"/>
    <property type="match status" value="1"/>
</dbReference>
<evidence type="ECO:0000259" key="7">
    <source>
        <dbReference type="Pfam" id="PF00501"/>
    </source>
</evidence>
<dbReference type="GO" id="GO:0003987">
    <property type="term" value="F:acetate-CoA ligase activity"/>
    <property type="evidence" value="ECO:0007669"/>
    <property type="project" value="UniProtKB-EC"/>
</dbReference>
<reference evidence="10 11" key="1">
    <citation type="submission" date="2019-03" db="EMBL/GenBank/DDBJ databases">
        <title>Paracraurococcus aquatilis NE82 genome sequence.</title>
        <authorList>
            <person name="Zhao Y."/>
            <person name="Du Z."/>
        </authorList>
    </citation>
    <scope>NUCLEOTIDE SEQUENCE [LARGE SCALE GENOMIC DNA]</scope>
    <source>
        <strain evidence="10 11">NE82</strain>
    </source>
</reference>
<dbReference type="OrthoDB" id="4471305at2"/>
<feature type="domain" description="Acetyl-coenzyme A synthetase N-terminal" evidence="9">
    <location>
        <begin position="32"/>
        <end position="87"/>
    </location>
</feature>
<dbReference type="Pfam" id="PF00501">
    <property type="entry name" value="AMP-binding"/>
    <property type="match status" value="1"/>
</dbReference>
<evidence type="ECO:0000256" key="1">
    <source>
        <dbReference type="ARBA" id="ARBA00006432"/>
    </source>
</evidence>
<dbReference type="InterPro" id="IPR000873">
    <property type="entry name" value="AMP-dep_synth/lig_dom"/>
</dbReference>
<dbReference type="EMBL" id="SKBM01000056">
    <property type="protein sequence ID" value="TCZ51444.1"/>
    <property type="molecule type" value="Genomic_DNA"/>
</dbReference>
<comment type="caution">
    <text evidence="10">The sequence shown here is derived from an EMBL/GenBank/DDBJ whole genome shotgun (WGS) entry which is preliminary data.</text>
</comment>
<keyword evidence="6" id="KW-0007">Acetylation</keyword>
<evidence type="ECO:0000256" key="3">
    <source>
        <dbReference type="ARBA" id="ARBA00022598"/>
    </source>
</evidence>
<dbReference type="PROSITE" id="PS00455">
    <property type="entry name" value="AMP_BINDING"/>
    <property type="match status" value="1"/>
</dbReference>
<dbReference type="InterPro" id="IPR020845">
    <property type="entry name" value="AMP-binding_CS"/>
</dbReference>
<dbReference type="EC" id="6.2.1.1" evidence="2"/>
<dbReference type="Proteomes" id="UP000295023">
    <property type="component" value="Unassembled WGS sequence"/>
</dbReference>